<gene>
    <name evidence="8" type="ORF">MJAP1_001489</name>
</gene>
<feature type="transmembrane region" description="Helical" evidence="6">
    <location>
        <begin position="397"/>
        <end position="420"/>
    </location>
</feature>
<name>A0AAF0J9L2_9BASI</name>
<keyword evidence="2 6" id="KW-0812">Transmembrane</keyword>
<evidence type="ECO:0000256" key="3">
    <source>
        <dbReference type="ARBA" id="ARBA00022989"/>
    </source>
</evidence>
<feature type="domain" description="SLC26A/SulP transporter" evidence="7">
    <location>
        <begin position="15"/>
        <end position="436"/>
    </location>
</feature>
<keyword evidence="3 6" id="KW-1133">Transmembrane helix</keyword>
<comment type="subcellular location">
    <subcellularLocation>
        <location evidence="1">Membrane</location>
        <topology evidence="1">Multi-pass membrane protein</topology>
    </subcellularLocation>
</comment>
<keyword evidence="9" id="KW-1185">Reference proteome</keyword>
<proteinExistence type="predicted"/>
<feature type="region of interest" description="Disordered" evidence="5">
    <location>
        <begin position="1592"/>
        <end position="1644"/>
    </location>
</feature>
<dbReference type="GeneID" id="85225138"/>
<feature type="transmembrane region" description="Helical" evidence="6">
    <location>
        <begin position="375"/>
        <end position="391"/>
    </location>
</feature>
<accession>A0AAF0J9L2</accession>
<feature type="transmembrane region" description="Helical" evidence="6">
    <location>
        <begin position="802"/>
        <end position="826"/>
    </location>
</feature>
<sequence length="1737" mass="189808">MQPKWRPKSLSYPAIVLAVMINILEAASIGLLVFPAGGVFEGLQAEGIAMFTASTLFSQIVLIMGGTNFSQAQGFMLIEVLPFMETMANKLAGEIPDDRTALLATVVTSYVLSSLVLGVLLLALGFFELDRWIAYFPNTVLIGALGAIGLSLFISGFQVTQRQTFEWSLSYFHKLFVTETMPVTVASLVLGILLCCLVRIKPRSGTTRPLWKSSWVRRIEWEVRKMCASSFLVPMVPLVSGLAFWAGALATGTSMETLEENHWTFTHIPAGTTLASRMHFYDFWRMFNFKIVRWRAIQSVLVEIVVLVVIGALNLPIYYPTLRDQLPNVPRTASIKREFLGHGVSNLLSGCCGCLPNIIAMSNTLFFARAGGDRPEAVVVLIITFFFFILSKLVQPYIPVLCAALVVFFFGIELMAEALVTTWRSKSALEYLVIMGTMATCTALGFAQGVGVGIAATLAALGFEHLADYEIRTCFLSVAQMAKEQVLSQRVYDKLCTQSTQGHLQIGVISLSGTAGYTSASKLRLAIHAMQMHGCSAMVIDLTHTVRIDLAAAAAIASERSNKQQDVPHPPAFLIGVPRFSPRYDILTRAGVTPARPNELDAFATADAMTYGAWPVSDFADVLGWLLSQASVSQPRLPTWALSAPGTHIEGPVYTDEYAGDAEIVRNSTRSVDIALHRLDMASAATPTIDPTLPPEAKWRACWDQLCCAVPSTAADDFSISAESDRVQGGADVGDLSYTLDAQAKDQQVWLESFVPVLQKYGRITFHEPRMLLSSASDPMPDLRALSRTFDPRQSSRSGSSLAYPAIVLGVLINILDAASTGLLVFPTDGVAFQGLQAQSIAIFTTSTVICQTVFVLGGSNFSQAQGAMLIEVLPFMQTMASKLSSLIKDDREALLATVVTSYVLSSLILGTLLLALGFFEVDRWIAYFPDTVLVGALGAIGLSLFLSGFEVTQRSSFEWTLEYFRTLFTTAAVPVTVAALILAFVLSSGVRVKKRSGTTRPHWKTAFVRRLDWEVRRMCSSSFFIPMFPLLVGILFWVGASSSGKSMIELEDHHWVFTHVPPDATVASRMKFYDFWFLFNFKIVRWDAIKSIMVEIIILVIIGAINLPIYYPTLRDQLPDAPRTATIKREFIGHGISNIVSGLCGSLPNLIVMSNTIFFSRAGGDRPEAICVLILTALFLVFSTLVLPYIPVLCAALMVFFIGIELMAEALVPTWGSKSALEYLVIVGTMAACTGLGFAQGVGVGLAATLAALGFEHLADYEIRTCFISINELVRAQVLSQRVYDQLSVQSNDTPLQIGVISLSGTAGYTTASKVKLAIHAVQKEGCSAMVIDLTHAVRIDAAAAAAIVAERHNHQPDVHHPPAFLIGVPSRSTRYEVLVRAGAIAANPDELDPLGAADLLKRGLWPVSDFAEVVGWIASRASVSQPRLPRWARMPSDSASMASTLVGHVDRTPDSHYNSRQGSRDISLQRMDIVSPNAPTIDPTLPQDVKWRACWDQLCCTPLAGDAESVVTQAEKSDSGEGGTDMVDLSYSQDPSGAAHQVWRDSFVPVLEQFGRISYHEPRMLLSSATDPMPDIRIVVVGALDLRSVAQSSPPGTHALTSSNPAGKVDRTPADWLHSALDRTRPRLRRRTSAHQESDPLNEMRTEGMYTERIAQGDVVGLSQLNFAEPWQGDLLSGGHLINTTITVDFSSHDVRNVPELALALNTYHSHNQFRVQRIQDMYRRGVNLGEEYKW</sequence>
<feature type="transmembrane region" description="Helical" evidence="6">
    <location>
        <begin position="894"/>
        <end position="919"/>
    </location>
</feature>
<dbReference type="InterPro" id="IPR011547">
    <property type="entry name" value="SLC26A/SulP_dom"/>
</dbReference>
<feature type="transmembrane region" description="Helical" evidence="6">
    <location>
        <begin position="968"/>
        <end position="987"/>
    </location>
</feature>
<dbReference type="InterPro" id="IPR052706">
    <property type="entry name" value="Membrane-Transporter-like"/>
</dbReference>
<dbReference type="PANTHER" id="PTHR43310">
    <property type="entry name" value="SULFATE TRANSPORTER YBAR-RELATED"/>
    <property type="match status" value="1"/>
</dbReference>
<feature type="transmembrane region" description="Helical" evidence="6">
    <location>
        <begin position="347"/>
        <end position="368"/>
    </location>
</feature>
<feature type="transmembrane region" description="Helical" evidence="6">
    <location>
        <begin position="48"/>
        <end position="67"/>
    </location>
</feature>
<feature type="transmembrane region" description="Helical" evidence="6">
    <location>
        <begin position="838"/>
        <end position="858"/>
    </location>
</feature>
<dbReference type="Pfam" id="PF00916">
    <property type="entry name" value="Sulfate_transp"/>
    <property type="match status" value="2"/>
</dbReference>
<feature type="domain" description="SLC26A/SulP transporter" evidence="7">
    <location>
        <begin position="812"/>
        <end position="1229"/>
    </location>
</feature>
<feature type="transmembrane region" description="Helical" evidence="6">
    <location>
        <begin position="101"/>
        <end position="127"/>
    </location>
</feature>
<feature type="transmembrane region" description="Helical" evidence="6">
    <location>
        <begin position="1024"/>
        <end position="1041"/>
    </location>
</feature>
<feature type="transmembrane region" description="Helical" evidence="6">
    <location>
        <begin position="227"/>
        <end position="250"/>
    </location>
</feature>
<feature type="transmembrane region" description="Helical" evidence="6">
    <location>
        <begin position="1171"/>
        <end position="1204"/>
    </location>
</feature>
<feature type="transmembrane region" description="Helical" evidence="6">
    <location>
        <begin position="432"/>
        <end position="463"/>
    </location>
</feature>
<keyword evidence="4 6" id="KW-0472">Membrane</keyword>
<evidence type="ECO:0000313" key="9">
    <source>
        <dbReference type="Proteomes" id="UP001217754"/>
    </source>
</evidence>
<organism evidence="8 9">
    <name type="scientific">Malassezia japonica</name>
    <dbReference type="NCBI Taxonomy" id="223818"/>
    <lineage>
        <taxon>Eukaryota</taxon>
        <taxon>Fungi</taxon>
        <taxon>Dikarya</taxon>
        <taxon>Basidiomycota</taxon>
        <taxon>Ustilaginomycotina</taxon>
        <taxon>Malasseziomycetes</taxon>
        <taxon>Malasseziales</taxon>
        <taxon>Malasseziaceae</taxon>
        <taxon>Malassezia</taxon>
    </lineage>
</organism>
<dbReference type="PANTHER" id="PTHR43310:SF4">
    <property type="entry name" value="AFR304WP"/>
    <property type="match status" value="1"/>
</dbReference>
<protein>
    <recommendedName>
        <fullName evidence="7">SLC26A/SulP transporter domain-containing protein</fullName>
    </recommendedName>
</protein>
<feature type="transmembrane region" description="Helical" evidence="6">
    <location>
        <begin position="1224"/>
        <end position="1256"/>
    </location>
</feature>
<feature type="transmembrane region" description="Helical" evidence="6">
    <location>
        <begin position="1093"/>
        <end position="1112"/>
    </location>
</feature>
<evidence type="ECO:0000313" key="8">
    <source>
        <dbReference type="EMBL" id="WFD38533.1"/>
    </source>
</evidence>
<evidence type="ECO:0000256" key="6">
    <source>
        <dbReference type="SAM" id="Phobius"/>
    </source>
</evidence>
<feature type="transmembrane region" description="Helical" evidence="6">
    <location>
        <begin position="300"/>
        <end position="319"/>
    </location>
</feature>
<feature type="transmembrane region" description="Helical" evidence="6">
    <location>
        <begin position="180"/>
        <end position="200"/>
    </location>
</feature>
<dbReference type="Proteomes" id="UP001217754">
    <property type="component" value="Chromosome 2"/>
</dbReference>
<feature type="transmembrane region" description="Helical" evidence="6">
    <location>
        <begin position="139"/>
        <end position="160"/>
    </location>
</feature>
<feature type="transmembrane region" description="Helical" evidence="6">
    <location>
        <begin position="864"/>
        <end position="882"/>
    </location>
</feature>
<feature type="transmembrane region" description="Helical" evidence="6">
    <location>
        <begin position="925"/>
        <end position="947"/>
    </location>
</feature>
<dbReference type="RefSeq" id="XP_060121430.1">
    <property type="nucleotide sequence ID" value="XM_060265447.1"/>
</dbReference>
<feature type="transmembrane region" description="Helical" evidence="6">
    <location>
        <begin position="1132"/>
        <end position="1159"/>
    </location>
</feature>
<evidence type="ECO:0000256" key="1">
    <source>
        <dbReference type="ARBA" id="ARBA00004141"/>
    </source>
</evidence>
<reference evidence="8" key="1">
    <citation type="submission" date="2023-03" db="EMBL/GenBank/DDBJ databases">
        <title>Mating type loci evolution in Malassezia.</title>
        <authorList>
            <person name="Coelho M.A."/>
        </authorList>
    </citation>
    <scope>NUCLEOTIDE SEQUENCE</scope>
    <source>
        <strain evidence="8">CBS 9431</strain>
    </source>
</reference>
<evidence type="ECO:0000259" key="7">
    <source>
        <dbReference type="Pfam" id="PF00916"/>
    </source>
</evidence>
<feature type="compositionally biased region" description="Polar residues" evidence="5">
    <location>
        <begin position="1592"/>
        <end position="1607"/>
    </location>
</feature>
<evidence type="ECO:0000256" key="5">
    <source>
        <dbReference type="SAM" id="MobiDB-lite"/>
    </source>
</evidence>
<evidence type="ECO:0000256" key="4">
    <source>
        <dbReference type="ARBA" id="ARBA00023136"/>
    </source>
</evidence>
<evidence type="ECO:0000256" key="2">
    <source>
        <dbReference type="ARBA" id="ARBA00022692"/>
    </source>
</evidence>
<dbReference type="EMBL" id="CP119959">
    <property type="protein sequence ID" value="WFD38533.1"/>
    <property type="molecule type" value="Genomic_DNA"/>
</dbReference>
<feature type="transmembrane region" description="Helical" evidence="6">
    <location>
        <begin position="12"/>
        <end position="36"/>
    </location>
</feature>
<dbReference type="GO" id="GO:0016020">
    <property type="term" value="C:membrane"/>
    <property type="evidence" value="ECO:0007669"/>
    <property type="project" value="UniProtKB-SubCell"/>
</dbReference>